<sequence length="131" mass="14984">MKSRTRFNVSPEGDSGCLYTSTGLKVSEGFERIVIGGRGPYIEFQTDQLFLPVLHIPQHCQYRVDSPRVYYIEYRTKDEAGVKVYHQKKVVSYADYKIGLWYISPSDLYLENGLPVVIPSPQTPSLFSEQV</sequence>
<dbReference type="EMBL" id="LAZR01057843">
    <property type="protein sequence ID" value="KKK71190.1"/>
    <property type="molecule type" value="Genomic_DNA"/>
</dbReference>
<reference evidence="1" key="1">
    <citation type="journal article" date="2015" name="Nature">
        <title>Complex archaea that bridge the gap between prokaryotes and eukaryotes.</title>
        <authorList>
            <person name="Spang A."/>
            <person name="Saw J.H."/>
            <person name="Jorgensen S.L."/>
            <person name="Zaremba-Niedzwiedzka K."/>
            <person name="Martijn J."/>
            <person name="Lind A.E."/>
            <person name="van Eijk R."/>
            <person name="Schleper C."/>
            <person name="Guy L."/>
            <person name="Ettema T.J."/>
        </authorList>
    </citation>
    <scope>NUCLEOTIDE SEQUENCE</scope>
</reference>
<proteinExistence type="predicted"/>
<dbReference type="AlphaFoldDB" id="A0A0F8YBX7"/>
<accession>A0A0F8YBX7</accession>
<name>A0A0F8YBX7_9ZZZZ</name>
<protein>
    <submittedName>
        <fullName evidence="1">Uncharacterized protein</fullName>
    </submittedName>
</protein>
<gene>
    <name evidence="1" type="ORF">LCGC14_2916390</name>
</gene>
<organism evidence="1">
    <name type="scientific">marine sediment metagenome</name>
    <dbReference type="NCBI Taxonomy" id="412755"/>
    <lineage>
        <taxon>unclassified sequences</taxon>
        <taxon>metagenomes</taxon>
        <taxon>ecological metagenomes</taxon>
    </lineage>
</organism>
<comment type="caution">
    <text evidence="1">The sequence shown here is derived from an EMBL/GenBank/DDBJ whole genome shotgun (WGS) entry which is preliminary data.</text>
</comment>
<evidence type="ECO:0000313" key="1">
    <source>
        <dbReference type="EMBL" id="KKK71190.1"/>
    </source>
</evidence>